<evidence type="ECO:0000313" key="2">
    <source>
        <dbReference type="EMBL" id="GGN74479.1"/>
    </source>
</evidence>
<feature type="region of interest" description="Disordered" evidence="1">
    <location>
        <begin position="1"/>
        <end position="30"/>
    </location>
</feature>
<feature type="compositionally biased region" description="Gly residues" evidence="1">
    <location>
        <begin position="56"/>
        <end position="67"/>
    </location>
</feature>
<keyword evidence="3" id="KW-1185">Reference proteome</keyword>
<feature type="region of interest" description="Disordered" evidence="1">
    <location>
        <begin position="55"/>
        <end position="97"/>
    </location>
</feature>
<reference evidence="2 3" key="1">
    <citation type="journal article" date="2014" name="Int. J. Syst. Evol. Microbiol.">
        <title>Complete genome sequence of Corynebacterium casei LMG S-19264T (=DSM 44701T), isolated from a smear-ripened cheese.</title>
        <authorList>
            <consortium name="US DOE Joint Genome Institute (JGI-PGF)"/>
            <person name="Walter F."/>
            <person name="Albersmeier A."/>
            <person name="Kalinowski J."/>
            <person name="Ruckert C."/>
        </authorList>
    </citation>
    <scope>NUCLEOTIDE SEQUENCE [LARGE SCALE GENOMIC DNA]</scope>
    <source>
        <strain evidence="2 3">CGMCC 4.7111</strain>
    </source>
</reference>
<protein>
    <submittedName>
        <fullName evidence="2">Uncharacterized protein</fullName>
    </submittedName>
</protein>
<accession>A0A917Y8U3</accession>
<organism evidence="2 3">
    <name type="scientific">Streptomyces albiflavescens</name>
    <dbReference type="NCBI Taxonomy" id="1623582"/>
    <lineage>
        <taxon>Bacteria</taxon>
        <taxon>Bacillati</taxon>
        <taxon>Actinomycetota</taxon>
        <taxon>Actinomycetes</taxon>
        <taxon>Kitasatosporales</taxon>
        <taxon>Streptomycetaceae</taxon>
        <taxon>Streptomyces</taxon>
    </lineage>
</organism>
<dbReference type="RefSeq" id="WP_189188627.1">
    <property type="nucleotide sequence ID" value="NZ_BMMM01000010.1"/>
</dbReference>
<name>A0A917Y8U3_9ACTN</name>
<dbReference type="Proteomes" id="UP000600365">
    <property type="component" value="Unassembled WGS sequence"/>
</dbReference>
<evidence type="ECO:0000313" key="3">
    <source>
        <dbReference type="Proteomes" id="UP000600365"/>
    </source>
</evidence>
<feature type="compositionally biased region" description="Pro residues" evidence="1">
    <location>
        <begin position="86"/>
        <end position="95"/>
    </location>
</feature>
<proteinExistence type="predicted"/>
<dbReference type="EMBL" id="BMMM01000010">
    <property type="protein sequence ID" value="GGN74479.1"/>
    <property type="molecule type" value="Genomic_DNA"/>
</dbReference>
<gene>
    <name evidence="2" type="ORF">GCM10011579_053570</name>
</gene>
<dbReference type="AlphaFoldDB" id="A0A917Y8U3"/>
<evidence type="ECO:0000256" key="1">
    <source>
        <dbReference type="SAM" id="MobiDB-lite"/>
    </source>
</evidence>
<sequence length="345" mass="35707">MGADDETVPVDEAPGAGTGGLDKRVGRRSPRVAVSAAVAGLLLLTGAAYELVRTSDGGGTSTAGGSGASASATRDTRKAGAGEPGPGTPSPPTPPSVRVVYHVKKPLPQGPQTAPVYRADRKVTEAQMARLARALGVTGMRDQGDFWSNPARDQLTVQKDQWGAWAVGIGPSKSTRLIDESRAKATALPVLAALGQTGAILTTAPTPDKRQRVTADPVIDGLPTFGWTTTLSVDGDGRVTGSGHVGLPRRIGELPVTSALTALTRNGAQIAGPGVPPEMPGWETRHVTVRSVRLILVDQSCPAKGDRLAPGWEFVGHEDGAPHGAAPYGKWFEEAVPPEDPNECL</sequence>
<comment type="caution">
    <text evidence="2">The sequence shown here is derived from an EMBL/GenBank/DDBJ whole genome shotgun (WGS) entry which is preliminary data.</text>
</comment>